<accession>A0A498HLB8</accession>
<dbReference type="AlphaFoldDB" id="A0A498HLB8"/>
<feature type="region of interest" description="Disordered" evidence="2">
    <location>
        <begin position="124"/>
        <end position="185"/>
    </location>
</feature>
<proteinExistence type="predicted"/>
<keyword evidence="1" id="KW-0175">Coiled coil</keyword>
<gene>
    <name evidence="3" type="ORF">DVH24_015716</name>
</gene>
<comment type="caution">
    <text evidence="3">The sequence shown here is derived from an EMBL/GenBank/DDBJ whole genome shotgun (WGS) entry which is preliminary data.</text>
</comment>
<organism evidence="3 4">
    <name type="scientific">Malus domestica</name>
    <name type="common">Apple</name>
    <name type="synonym">Pyrus malus</name>
    <dbReference type="NCBI Taxonomy" id="3750"/>
    <lineage>
        <taxon>Eukaryota</taxon>
        <taxon>Viridiplantae</taxon>
        <taxon>Streptophyta</taxon>
        <taxon>Embryophyta</taxon>
        <taxon>Tracheophyta</taxon>
        <taxon>Spermatophyta</taxon>
        <taxon>Magnoliopsida</taxon>
        <taxon>eudicotyledons</taxon>
        <taxon>Gunneridae</taxon>
        <taxon>Pentapetalae</taxon>
        <taxon>rosids</taxon>
        <taxon>fabids</taxon>
        <taxon>Rosales</taxon>
        <taxon>Rosaceae</taxon>
        <taxon>Amygdaloideae</taxon>
        <taxon>Maleae</taxon>
        <taxon>Malus</taxon>
    </lineage>
</organism>
<evidence type="ECO:0000256" key="2">
    <source>
        <dbReference type="SAM" id="MobiDB-lite"/>
    </source>
</evidence>
<keyword evidence="4" id="KW-1185">Reference proteome</keyword>
<sequence>MTEYDDRLREVERYKMKLQESKQLVDNARKTSKALTEAVQLRDQTLEMLKRRNGENLRLKKQLEATILKASKAKWEAFHHVIRPYCAQEIQLKKKKWMTILERYDGGGIIKKYRAEMKEHRQKGEPFVLELNPSSGDESEDDTSANEQTQQGEDGLEDAEDGGDNDVGETQHDNVESSTSEEDDS</sequence>
<feature type="coiled-coil region" evidence="1">
    <location>
        <begin position="11"/>
        <end position="38"/>
    </location>
</feature>
<evidence type="ECO:0000256" key="1">
    <source>
        <dbReference type="SAM" id="Coils"/>
    </source>
</evidence>
<dbReference type="EMBL" id="RDQH01000342">
    <property type="protein sequence ID" value="RXH71094.1"/>
    <property type="molecule type" value="Genomic_DNA"/>
</dbReference>
<reference evidence="3 4" key="1">
    <citation type="submission" date="2018-10" db="EMBL/GenBank/DDBJ databases">
        <title>A high-quality apple genome assembly.</title>
        <authorList>
            <person name="Hu J."/>
        </authorList>
    </citation>
    <scope>NUCLEOTIDE SEQUENCE [LARGE SCALE GENOMIC DNA]</scope>
    <source>
        <strain evidence="4">cv. HFTH1</strain>
        <tissue evidence="3">Young leaf</tissue>
    </source>
</reference>
<name>A0A498HLB8_MALDO</name>
<protein>
    <submittedName>
        <fullName evidence="3">Uncharacterized protein</fullName>
    </submittedName>
</protein>
<evidence type="ECO:0000313" key="4">
    <source>
        <dbReference type="Proteomes" id="UP000290289"/>
    </source>
</evidence>
<dbReference type="Proteomes" id="UP000290289">
    <property type="component" value="Chromosome 16"/>
</dbReference>
<evidence type="ECO:0000313" key="3">
    <source>
        <dbReference type="EMBL" id="RXH71094.1"/>
    </source>
</evidence>
<feature type="compositionally biased region" description="Acidic residues" evidence="2">
    <location>
        <begin position="154"/>
        <end position="167"/>
    </location>
</feature>